<evidence type="ECO:0000313" key="8">
    <source>
        <dbReference type="EMBL" id="AMN16205.1"/>
    </source>
</evidence>
<dbReference type="EMBL" id="KU738901">
    <property type="protein sequence ID" value="AMN15929.1"/>
    <property type="molecule type" value="Genomic_DNA"/>
</dbReference>
<evidence type="ECO:0000313" key="7">
    <source>
        <dbReference type="EMBL" id="AMN16067.1"/>
    </source>
</evidence>
<reference evidence="1" key="1">
    <citation type="journal article" date="2015" name="Genome Announc.">
        <title>Complete Genome Sequences of Helicoverpa armigera Single Nucleopolyhedrovirus Strains AC53 and H25EA1 from Australia.</title>
        <authorList>
            <person name="Noune C."/>
            <person name="Hauxwell C."/>
        </authorList>
    </citation>
    <scope>NUCLEOTIDE SEQUENCE</scope>
    <source>
        <strain evidence="1">AC53</strain>
    </source>
</reference>
<name>A0A075TT36_9ABAC</name>
<evidence type="ECO:0000313" key="1">
    <source>
        <dbReference type="EMBL" id="AIG63134.1"/>
    </source>
</evidence>
<dbReference type="EMBL" id="KU738900">
    <property type="protein sequence ID" value="AMN15791.1"/>
    <property type="molecule type" value="Genomic_DNA"/>
</dbReference>
<dbReference type="Pfam" id="PF04878">
    <property type="entry name" value="Baculo_p48"/>
    <property type="match status" value="1"/>
</dbReference>
<dbReference type="EMBL" id="KU738899">
    <property type="protein sequence ID" value="AMN15653.1"/>
    <property type="molecule type" value="Genomic_DNA"/>
</dbReference>
<dbReference type="EMBL" id="KU738904">
    <property type="protein sequence ID" value="AMN16343.1"/>
    <property type="molecule type" value="Genomic_DNA"/>
</dbReference>
<dbReference type="InterPro" id="IPR006962">
    <property type="entry name" value="P48_Baculovir"/>
</dbReference>
<dbReference type="EMBL" id="KJ909666">
    <property type="protein sequence ID" value="AIG63134.1"/>
    <property type="molecule type" value="Genomic_DNA"/>
</dbReference>
<accession>A0A075TT36</accession>
<protein>
    <submittedName>
        <fullName evidence="1">ORF93</fullName>
    </submittedName>
</protein>
<evidence type="ECO:0000313" key="4">
    <source>
        <dbReference type="EMBL" id="AMN15653.1"/>
    </source>
</evidence>
<evidence type="ECO:0000313" key="6">
    <source>
        <dbReference type="EMBL" id="AMN15929.1"/>
    </source>
</evidence>
<dbReference type="EMBL" id="KU738903">
    <property type="protein sequence ID" value="AMN16205.1"/>
    <property type="molecule type" value="Genomic_DNA"/>
</dbReference>
<sequence>MDTTLIDYCLRFNKYDVFENVSFGSRLTKSEIDSLTFLFSVYFDQKQYVPVRGLTFFTEFNQCVETIKNNFESKQNTSEIKRIFSLFLRDEFMKQVPNFQIIMKYLGKYYRPVLTPNINELSALCSSCGDNQLLCFECRCRYLSASVSAFDVGIQDGWDIFLRPMFGLPLFLNILLRTEFDENNVFNADDLITNSFAQFLYNLLCDKSTSNFVNHKMCQPFVNECRRVTVGLVDNELEMLLCSLNMSSYHIKLFAPFKRFMDEIGHQTKLKKINKVASVVFTGFYMRHYLDAAPNKTLSASELEIRNVCRMLFKGYNNNEFEQFIQKLKTIKLDLCVALMENLLVPEHYIRNLCVKYDLDKEISVLINQNSTSLSLQ</sequence>
<evidence type="ECO:0000313" key="5">
    <source>
        <dbReference type="EMBL" id="AMN15791.1"/>
    </source>
</evidence>
<proteinExistence type="predicted"/>
<organism evidence="1">
    <name type="scientific">Helicoverpa SNPV AC53</name>
    <dbReference type="NCBI Taxonomy" id="1569367"/>
    <lineage>
        <taxon>Viruses</taxon>
        <taxon>Viruses incertae sedis</taxon>
        <taxon>Naldaviricetes</taxon>
        <taxon>Lefavirales</taxon>
        <taxon>Baculoviridae</taxon>
        <taxon>Alphabaculovirus</taxon>
        <taxon>Alphabaculovirus helarmigerae</taxon>
    </lineage>
</organism>
<gene>
    <name evidence="1" type="ORF">HaSNPV-AC53_093</name>
</gene>
<evidence type="ECO:0000313" key="3">
    <source>
        <dbReference type="EMBL" id="AMN15515.1"/>
    </source>
</evidence>
<dbReference type="EMBL" id="KU738902">
    <property type="protein sequence ID" value="AMN16067.1"/>
    <property type="molecule type" value="Genomic_DNA"/>
</dbReference>
<dbReference type="EMBL" id="KU738897">
    <property type="protein sequence ID" value="AMN15377.1"/>
    <property type="molecule type" value="Genomic_DNA"/>
</dbReference>
<evidence type="ECO:0000313" key="9">
    <source>
        <dbReference type="EMBL" id="AMN16343.1"/>
    </source>
</evidence>
<dbReference type="EMBL" id="KU738898">
    <property type="protein sequence ID" value="AMN15515.1"/>
    <property type="molecule type" value="Genomic_DNA"/>
</dbReference>
<reference evidence="2" key="2">
    <citation type="journal article" date="2016" name="Genome Announc.">
        <title>Complete Genome Sequences of Seven Helicoverpa armigera SNPV-AC53-Derived Strains.</title>
        <authorList>
            <person name="Noune C."/>
            <person name="Hauxwell C."/>
        </authorList>
    </citation>
    <scope>NUCLEOTIDE SEQUENCE</scope>
    <source>
        <strain evidence="2">AC53C3</strain>
        <strain evidence="3">AC53C5</strain>
        <strain evidence="4">AC53C6</strain>
        <strain evidence="5">AC53C9</strain>
        <strain evidence="6">AC53T2</strain>
        <strain evidence="9">AC53T5</strain>
    </source>
</reference>
<reference evidence="1" key="3">
    <citation type="submission" date="2016-08" db="EMBL/GenBank/DDBJ databases">
        <authorList>
            <person name="Seilhamer J.J."/>
        </authorList>
    </citation>
    <scope>NUCLEOTIDE SEQUENCE</scope>
    <source>
        <strain evidence="1">AC53</strain>
        <strain evidence="7">AC53T4.1</strain>
        <strain evidence="8">AC53T4.2</strain>
    </source>
</reference>
<evidence type="ECO:0000313" key="2">
    <source>
        <dbReference type="EMBL" id="AMN15377.1"/>
    </source>
</evidence>